<organism evidence="2 3">
    <name type="scientific">Bradyrhizobium oligotrophicum S58</name>
    <dbReference type="NCBI Taxonomy" id="1245469"/>
    <lineage>
        <taxon>Bacteria</taxon>
        <taxon>Pseudomonadati</taxon>
        <taxon>Pseudomonadota</taxon>
        <taxon>Alphaproteobacteria</taxon>
        <taxon>Hyphomicrobiales</taxon>
        <taxon>Nitrobacteraceae</taxon>
        <taxon>Bradyrhizobium</taxon>
    </lineage>
</organism>
<dbReference type="Proteomes" id="UP000011841">
    <property type="component" value="Chromosome"/>
</dbReference>
<keyword evidence="3" id="KW-1185">Reference proteome</keyword>
<protein>
    <recommendedName>
        <fullName evidence="1">Methyltransferase type 11 domain-containing protein</fullName>
    </recommendedName>
</protein>
<dbReference type="GO" id="GO:0008757">
    <property type="term" value="F:S-adenosylmethionine-dependent methyltransferase activity"/>
    <property type="evidence" value="ECO:0007669"/>
    <property type="project" value="InterPro"/>
</dbReference>
<dbReference type="InterPro" id="IPR029063">
    <property type="entry name" value="SAM-dependent_MTases_sf"/>
</dbReference>
<accession>M4ZKR4</accession>
<dbReference type="Pfam" id="PF08241">
    <property type="entry name" value="Methyltransf_11"/>
    <property type="match status" value="1"/>
</dbReference>
<dbReference type="RefSeq" id="WP_015663995.1">
    <property type="nucleotide sequence ID" value="NC_020453.1"/>
</dbReference>
<evidence type="ECO:0000259" key="1">
    <source>
        <dbReference type="Pfam" id="PF08241"/>
    </source>
</evidence>
<dbReference type="eggNOG" id="COG4627">
    <property type="taxonomic scope" value="Bacteria"/>
</dbReference>
<gene>
    <name evidence="2" type="ORF">S58_08490</name>
</gene>
<dbReference type="SUPFAM" id="SSF53335">
    <property type="entry name" value="S-adenosyl-L-methionine-dependent methyltransferases"/>
    <property type="match status" value="1"/>
</dbReference>
<evidence type="ECO:0000313" key="2">
    <source>
        <dbReference type="EMBL" id="BAM86860.1"/>
    </source>
</evidence>
<dbReference type="Gene3D" id="3.40.50.150">
    <property type="entry name" value="Vaccinia Virus protein VP39"/>
    <property type="match status" value="1"/>
</dbReference>
<proteinExistence type="predicted"/>
<dbReference type="OrthoDB" id="163232at2"/>
<name>M4ZKR4_9BRAD</name>
<sequence length="253" mass="29202">MLRRATRYLKRLIAPRLVNVAARSRKPVAESAIVSQQGLLDRLSQIPYWEDKIRTYKQYTYEPDSGAWTKAGSRAAPRKIIEGSDLKVNYGCGSTILDDWINIDLFEHDHPAYYQVNLLDKHPFADNTVRFGYSEDMLEHLPQAASIFVVAEIYRTLKPGGVMRFSFPGLEGVLHRHYSPATETRIREGEFEAYAFWDQIHFYAKEELRLVAEHIGFRKVSFFTYGISDHAELQGRDTRAHQVDLNTFAELTK</sequence>
<feature type="domain" description="Methyltransferase type 11" evidence="1">
    <location>
        <begin position="114"/>
        <end position="163"/>
    </location>
</feature>
<dbReference type="HOGENOM" id="CLU_1096996_0_0_5"/>
<dbReference type="GeneID" id="301814843"/>
<reference evidence="2 3" key="1">
    <citation type="journal article" date="2013" name="Appl. Environ. Microbiol.">
        <title>Genome analysis suggests that the soil oligotrophic bacterium Agromonas oligotrophica (Bradyrhizobium oligotrophicum) is a nitrogen-fixing symbiont of Aeschynomene indica.</title>
        <authorList>
            <person name="Okubo T."/>
            <person name="Fukushima S."/>
            <person name="Itakura M."/>
            <person name="Oshima K."/>
            <person name="Longtonglang A."/>
            <person name="Teaumroong N."/>
            <person name="Mitsui H."/>
            <person name="Hattori M."/>
            <person name="Hattori R."/>
            <person name="Hattori T."/>
            <person name="Minamisawa K."/>
        </authorList>
    </citation>
    <scope>NUCLEOTIDE SEQUENCE [LARGE SCALE GENOMIC DNA]</scope>
    <source>
        <strain evidence="2 3">S58</strain>
    </source>
</reference>
<evidence type="ECO:0000313" key="3">
    <source>
        <dbReference type="Proteomes" id="UP000011841"/>
    </source>
</evidence>
<dbReference type="AlphaFoldDB" id="M4ZKR4"/>
<dbReference type="InterPro" id="IPR013216">
    <property type="entry name" value="Methyltransf_11"/>
</dbReference>
<dbReference type="EMBL" id="AP012603">
    <property type="protein sequence ID" value="BAM86860.1"/>
    <property type="molecule type" value="Genomic_DNA"/>
</dbReference>
<dbReference type="KEGG" id="aol:S58_08490"/>
<dbReference type="PATRIC" id="fig|1245469.3.peg.870"/>